<accession>A0A9D4E1S7</accession>
<name>A0A9D4E1S7_DREPO</name>
<organism evidence="1 2">
    <name type="scientific">Dreissena polymorpha</name>
    <name type="common">Zebra mussel</name>
    <name type="synonym">Mytilus polymorpha</name>
    <dbReference type="NCBI Taxonomy" id="45954"/>
    <lineage>
        <taxon>Eukaryota</taxon>
        <taxon>Metazoa</taxon>
        <taxon>Spiralia</taxon>
        <taxon>Lophotrochozoa</taxon>
        <taxon>Mollusca</taxon>
        <taxon>Bivalvia</taxon>
        <taxon>Autobranchia</taxon>
        <taxon>Heteroconchia</taxon>
        <taxon>Euheterodonta</taxon>
        <taxon>Imparidentia</taxon>
        <taxon>Neoheterodontei</taxon>
        <taxon>Myida</taxon>
        <taxon>Dreissenoidea</taxon>
        <taxon>Dreissenidae</taxon>
        <taxon>Dreissena</taxon>
    </lineage>
</organism>
<keyword evidence="2" id="KW-1185">Reference proteome</keyword>
<dbReference type="AlphaFoldDB" id="A0A9D4E1S7"/>
<dbReference type="EMBL" id="JAIWYP010000009">
    <property type="protein sequence ID" value="KAH3771208.1"/>
    <property type="molecule type" value="Genomic_DNA"/>
</dbReference>
<comment type="caution">
    <text evidence="1">The sequence shown here is derived from an EMBL/GenBank/DDBJ whole genome shotgun (WGS) entry which is preliminary data.</text>
</comment>
<sequence length="155" mass="18254">MVRLYSDNEVFVEKRTDSVLGETYGEAAFIVHREALKRYFSVHYKVKAVIKYPWRDEQTSSEQTFYEVTFYECPWREILPYKTYCEVKSKTCNVLRDSMSMERRKRDNISSISEPPVASTGDHVWYQENVLGDSQYPYTKRAPNPLRILTGTLVV</sequence>
<gene>
    <name evidence="1" type="ORF">DPMN_172513</name>
</gene>
<dbReference type="Proteomes" id="UP000828390">
    <property type="component" value="Unassembled WGS sequence"/>
</dbReference>
<evidence type="ECO:0000313" key="2">
    <source>
        <dbReference type="Proteomes" id="UP000828390"/>
    </source>
</evidence>
<reference evidence="1" key="1">
    <citation type="journal article" date="2019" name="bioRxiv">
        <title>The Genome of the Zebra Mussel, Dreissena polymorpha: A Resource for Invasive Species Research.</title>
        <authorList>
            <person name="McCartney M.A."/>
            <person name="Auch B."/>
            <person name="Kono T."/>
            <person name="Mallez S."/>
            <person name="Zhang Y."/>
            <person name="Obille A."/>
            <person name="Becker A."/>
            <person name="Abrahante J.E."/>
            <person name="Garbe J."/>
            <person name="Badalamenti J.P."/>
            <person name="Herman A."/>
            <person name="Mangelson H."/>
            <person name="Liachko I."/>
            <person name="Sullivan S."/>
            <person name="Sone E.D."/>
            <person name="Koren S."/>
            <person name="Silverstein K.A.T."/>
            <person name="Beckman K.B."/>
            <person name="Gohl D.M."/>
        </authorList>
    </citation>
    <scope>NUCLEOTIDE SEQUENCE</scope>
    <source>
        <strain evidence="1">Duluth1</strain>
        <tissue evidence="1">Whole animal</tissue>
    </source>
</reference>
<protein>
    <submittedName>
        <fullName evidence="1">Uncharacterized protein</fullName>
    </submittedName>
</protein>
<reference evidence="1" key="2">
    <citation type="submission" date="2020-11" db="EMBL/GenBank/DDBJ databases">
        <authorList>
            <person name="McCartney M.A."/>
            <person name="Auch B."/>
            <person name="Kono T."/>
            <person name="Mallez S."/>
            <person name="Becker A."/>
            <person name="Gohl D.M."/>
            <person name="Silverstein K.A.T."/>
            <person name="Koren S."/>
            <person name="Bechman K.B."/>
            <person name="Herman A."/>
            <person name="Abrahante J.E."/>
            <person name="Garbe J."/>
        </authorList>
    </citation>
    <scope>NUCLEOTIDE SEQUENCE</scope>
    <source>
        <strain evidence="1">Duluth1</strain>
        <tissue evidence="1">Whole animal</tissue>
    </source>
</reference>
<proteinExistence type="predicted"/>
<evidence type="ECO:0000313" key="1">
    <source>
        <dbReference type="EMBL" id="KAH3771208.1"/>
    </source>
</evidence>